<feature type="transmembrane region" description="Helical" evidence="9">
    <location>
        <begin position="189"/>
        <end position="213"/>
    </location>
</feature>
<keyword evidence="6 9" id="KW-0812">Transmembrane</keyword>
<evidence type="ECO:0000256" key="1">
    <source>
        <dbReference type="ARBA" id="ARBA00000215"/>
    </source>
</evidence>
<comment type="similarity">
    <text evidence="3 9">Belongs to the riboflavin transporter family.</text>
</comment>
<dbReference type="Proteomes" id="UP000298663">
    <property type="component" value="Unassembled WGS sequence"/>
</dbReference>
<evidence type="ECO:0000256" key="2">
    <source>
        <dbReference type="ARBA" id="ARBA00004651"/>
    </source>
</evidence>
<proteinExistence type="inferred from homology"/>
<evidence type="ECO:0000313" key="11">
    <source>
        <dbReference type="Proteomes" id="UP000298663"/>
    </source>
</evidence>
<feature type="transmembrane region" description="Helical" evidence="9">
    <location>
        <begin position="43"/>
        <end position="67"/>
    </location>
</feature>
<dbReference type="STRING" id="34508.A0A4U5M9S3"/>
<keyword evidence="5 9" id="KW-1003">Cell membrane</keyword>
<evidence type="ECO:0000256" key="7">
    <source>
        <dbReference type="ARBA" id="ARBA00022989"/>
    </source>
</evidence>
<sequence length="414" mass="45677">MILIDFATIRRHLFVAIYGMGSWLSINAMYVELPLLVNIIPEGWTFASYMVVILQLVCLLALLYSCVAYKFESLITGNVYAISVMCLMSVIGILMSAFVYNIPSTVSGEAHSVLLLIAIGIMGLPCTVSDMLFMPFISKFKESHIVATYFIGMGLSALVPSAISFAQVVPHKENDTDFGSEEHWVEGSFNVSVFMCLMAVIMAASLCGFLLLVRDRKINAVVEISSFHERLEDDGNSDASVVVRVKPKKKKLTIAENWFLLLLSCFLGGAQNSIMPTVLPIACRPYGQQTYHLANSLFIMANPVFCFIPFFVSIRHNFLFVIHTIFCTACLVFFIVMGAIGGIADHNLATILICIIAPCTSGLMSWERAAIAEVLRNDSSERGLFWCGTFTQIGAFVLAIVMFLLTTVFKIYGA</sequence>
<dbReference type="OrthoDB" id="9995836at2759"/>
<keyword evidence="8 9" id="KW-0472">Membrane</keyword>
<feature type="transmembrane region" description="Helical" evidence="9">
    <location>
        <begin position="258"/>
        <end position="279"/>
    </location>
</feature>
<feature type="transmembrane region" description="Helical" evidence="9">
    <location>
        <begin position="145"/>
        <end position="169"/>
    </location>
</feature>
<protein>
    <recommendedName>
        <fullName evidence="9">Riboflavin transporter</fullName>
    </recommendedName>
</protein>
<dbReference type="PANTHER" id="PTHR12929:SF10">
    <property type="entry name" value="RIBOFLAVIN TRANSPORTER"/>
    <property type="match status" value="1"/>
</dbReference>
<feature type="transmembrane region" description="Helical" evidence="9">
    <location>
        <begin position="12"/>
        <end position="31"/>
    </location>
</feature>
<reference evidence="10 11" key="2">
    <citation type="journal article" date="2019" name="G3 (Bethesda)">
        <title>Hybrid Assembly of the Genome of the Entomopathogenic Nematode Steinernema carpocapsae Identifies the X-Chromosome.</title>
        <authorList>
            <person name="Serra L."/>
            <person name="Macchietto M."/>
            <person name="Macias-Munoz A."/>
            <person name="McGill C.J."/>
            <person name="Rodriguez I.M."/>
            <person name="Rodriguez B."/>
            <person name="Murad R."/>
            <person name="Mortazavi A."/>
        </authorList>
    </citation>
    <scope>NUCLEOTIDE SEQUENCE [LARGE SCALE GENOMIC DNA]</scope>
    <source>
        <strain evidence="10 11">ALL</strain>
    </source>
</reference>
<dbReference type="GO" id="GO:0032217">
    <property type="term" value="F:riboflavin transmembrane transporter activity"/>
    <property type="evidence" value="ECO:0007669"/>
    <property type="project" value="UniProtKB-UniRule"/>
</dbReference>
<evidence type="ECO:0000256" key="4">
    <source>
        <dbReference type="ARBA" id="ARBA00022448"/>
    </source>
</evidence>
<dbReference type="PANTHER" id="PTHR12929">
    <property type="entry name" value="SOLUTE CARRIER FAMILY 52"/>
    <property type="match status" value="1"/>
</dbReference>
<dbReference type="InterPro" id="IPR036259">
    <property type="entry name" value="MFS_trans_sf"/>
</dbReference>
<evidence type="ECO:0000256" key="5">
    <source>
        <dbReference type="ARBA" id="ARBA00022475"/>
    </source>
</evidence>
<comment type="function">
    <text evidence="9">Plasma membrane transporter mediating the uptake by cells of the water soluble vitamin B2/riboflavin that plays a key role in biochemical oxidation-reduction reactions of the carbohydrate, lipid, and amino acid metabolism.</text>
</comment>
<accession>A0A4U5M9S3</accession>
<evidence type="ECO:0000256" key="8">
    <source>
        <dbReference type="ARBA" id="ARBA00023136"/>
    </source>
</evidence>
<feature type="transmembrane region" description="Helical" evidence="9">
    <location>
        <begin position="79"/>
        <end position="100"/>
    </location>
</feature>
<comment type="subcellular location">
    <subcellularLocation>
        <location evidence="2 9">Cell membrane</location>
        <topology evidence="2 9">Multi-pass membrane protein</topology>
    </subcellularLocation>
</comment>
<comment type="caution">
    <text evidence="10">The sequence shown here is derived from an EMBL/GenBank/DDBJ whole genome shotgun (WGS) entry which is preliminary data.</text>
</comment>
<comment type="catalytic activity">
    <reaction evidence="1 9">
        <text>riboflavin(in) = riboflavin(out)</text>
        <dbReference type="Rhea" id="RHEA:35015"/>
        <dbReference type="ChEBI" id="CHEBI:57986"/>
    </reaction>
</comment>
<feature type="transmembrane region" description="Helical" evidence="9">
    <location>
        <begin position="346"/>
        <end position="364"/>
    </location>
</feature>
<dbReference type="InterPro" id="IPR009357">
    <property type="entry name" value="Riboflavin_transptr"/>
</dbReference>
<keyword evidence="7 9" id="KW-1133">Transmembrane helix</keyword>
<feature type="transmembrane region" description="Helical" evidence="9">
    <location>
        <begin position="318"/>
        <end position="340"/>
    </location>
</feature>
<feature type="transmembrane region" description="Helical" evidence="9">
    <location>
        <begin position="291"/>
        <end position="311"/>
    </location>
</feature>
<feature type="transmembrane region" description="Helical" evidence="9">
    <location>
        <begin position="112"/>
        <end position="133"/>
    </location>
</feature>
<evidence type="ECO:0000256" key="9">
    <source>
        <dbReference type="RuleBase" id="RU368035"/>
    </source>
</evidence>
<evidence type="ECO:0000256" key="3">
    <source>
        <dbReference type="ARBA" id="ARBA00006366"/>
    </source>
</evidence>
<dbReference type="AlphaFoldDB" id="A0A4U5M9S3"/>
<gene>
    <name evidence="10" type="ORF">L596_025767</name>
</gene>
<keyword evidence="11" id="KW-1185">Reference proteome</keyword>
<dbReference type="EMBL" id="AZBU02000009">
    <property type="protein sequence ID" value="TKR65353.1"/>
    <property type="molecule type" value="Genomic_DNA"/>
</dbReference>
<feature type="transmembrane region" description="Helical" evidence="9">
    <location>
        <begin position="384"/>
        <end position="412"/>
    </location>
</feature>
<reference evidence="10 11" key="1">
    <citation type="journal article" date="2015" name="Genome Biol.">
        <title>Comparative genomics of Steinernema reveals deeply conserved gene regulatory networks.</title>
        <authorList>
            <person name="Dillman A.R."/>
            <person name="Macchietto M."/>
            <person name="Porter C.F."/>
            <person name="Rogers A."/>
            <person name="Williams B."/>
            <person name="Antoshechkin I."/>
            <person name="Lee M.M."/>
            <person name="Goodwin Z."/>
            <person name="Lu X."/>
            <person name="Lewis E.E."/>
            <person name="Goodrich-Blair H."/>
            <person name="Stock S.P."/>
            <person name="Adams B.J."/>
            <person name="Sternberg P.W."/>
            <person name="Mortazavi A."/>
        </authorList>
    </citation>
    <scope>NUCLEOTIDE SEQUENCE [LARGE SCALE GENOMIC DNA]</scope>
    <source>
        <strain evidence="10 11">ALL</strain>
    </source>
</reference>
<organism evidence="10 11">
    <name type="scientific">Steinernema carpocapsae</name>
    <name type="common">Entomopathogenic nematode</name>
    <dbReference type="NCBI Taxonomy" id="34508"/>
    <lineage>
        <taxon>Eukaryota</taxon>
        <taxon>Metazoa</taxon>
        <taxon>Ecdysozoa</taxon>
        <taxon>Nematoda</taxon>
        <taxon>Chromadorea</taxon>
        <taxon>Rhabditida</taxon>
        <taxon>Tylenchina</taxon>
        <taxon>Panagrolaimomorpha</taxon>
        <taxon>Strongyloidoidea</taxon>
        <taxon>Steinernematidae</taxon>
        <taxon>Steinernema</taxon>
    </lineage>
</organism>
<dbReference type="SUPFAM" id="SSF103473">
    <property type="entry name" value="MFS general substrate transporter"/>
    <property type="match status" value="1"/>
</dbReference>
<evidence type="ECO:0000313" key="10">
    <source>
        <dbReference type="EMBL" id="TKR65353.1"/>
    </source>
</evidence>
<name>A0A4U5M9S3_STECR</name>
<dbReference type="Pfam" id="PF06237">
    <property type="entry name" value="SLC52_ribofla_tr"/>
    <property type="match status" value="1"/>
</dbReference>
<keyword evidence="4 9" id="KW-0813">Transport</keyword>
<evidence type="ECO:0000256" key="6">
    <source>
        <dbReference type="ARBA" id="ARBA00022692"/>
    </source>
</evidence>
<dbReference type="GO" id="GO:0005886">
    <property type="term" value="C:plasma membrane"/>
    <property type="evidence" value="ECO:0007669"/>
    <property type="project" value="UniProtKB-SubCell"/>
</dbReference>